<evidence type="ECO:0000313" key="7">
    <source>
        <dbReference type="EMBL" id="CAD7248705.1"/>
    </source>
</evidence>
<dbReference type="GO" id="GO:0016757">
    <property type="term" value="F:glycosyltransferase activity"/>
    <property type="evidence" value="ECO:0007669"/>
    <property type="project" value="UniProtKB-KW"/>
</dbReference>
<evidence type="ECO:0000256" key="5">
    <source>
        <dbReference type="SAM" id="Phobius"/>
    </source>
</evidence>
<dbReference type="InterPro" id="IPR048439">
    <property type="entry name" value="DPAGT1_ins"/>
</dbReference>
<keyword evidence="3" id="KW-0479">Metal-binding</keyword>
<dbReference type="PANTHER" id="PTHR10571">
    <property type="entry name" value="UDP-N-ACETYLGLUCOSAMINE--DOLICHYL-PHOSPHATE N-ACETYLGLUCOSAMINEPHOSPHOTRANSFERASE"/>
    <property type="match status" value="1"/>
</dbReference>
<evidence type="ECO:0000256" key="2">
    <source>
        <dbReference type="ARBA" id="ARBA00022676"/>
    </source>
</evidence>
<comment type="subcellular location">
    <subcellularLocation>
        <location evidence="1">Endomembrane system</location>
        <topology evidence="1">Multi-pass membrane protein</topology>
    </subcellularLocation>
</comment>
<keyword evidence="8" id="KW-1185">Reference proteome</keyword>
<dbReference type="OrthoDB" id="10262326at2759"/>
<dbReference type="GO" id="GO:0003975">
    <property type="term" value="F:UDP-N-acetylglucosamine-dolichyl-phosphate N-acetylglucosaminephosphotransferase activity"/>
    <property type="evidence" value="ECO:0007669"/>
    <property type="project" value="InterPro"/>
</dbReference>
<dbReference type="InterPro" id="IPR033895">
    <property type="entry name" value="GPT"/>
</dbReference>
<keyword evidence="2" id="KW-0808">Transferase</keyword>
<dbReference type="EMBL" id="LR901475">
    <property type="protein sequence ID" value="CAD7248705.1"/>
    <property type="molecule type" value="Genomic_DNA"/>
</dbReference>
<name>A0A7R9A7U5_9CRUS</name>
<dbReference type="Pfam" id="PF21383">
    <property type="entry name" value="DPAGT1_ins"/>
    <property type="match status" value="1"/>
</dbReference>
<gene>
    <name evidence="7" type="ORF">DSTB1V02_LOCUS8514</name>
</gene>
<keyword evidence="5" id="KW-0812">Transmembrane</keyword>
<evidence type="ECO:0000313" key="8">
    <source>
        <dbReference type="Proteomes" id="UP000677054"/>
    </source>
</evidence>
<dbReference type="EMBL" id="CAJPEV010001958">
    <property type="protein sequence ID" value="CAG0895071.1"/>
    <property type="molecule type" value="Genomic_DNA"/>
</dbReference>
<feature type="domain" description="DPAGT1 insertion" evidence="6">
    <location>
        <begin position="32"/>
        <end position="72"/>
    </location>
</feature>
<dbReference type="Proteomes" id="UP000677054">
    <property type="component" value="Unassembled WGS sequence"/>
</dbReference>
<keyword evidence="5" id="KW-0472">Membrane</keyword>
<dbReference type="GO" id="GO:0006488">
    <property type="term" value="P:dolichol-linked oligosaccharide biosynthetic process"/>
    <property type="evidence" value="ECO:0007669"/>
    <property type="project" value="InterPro"/>
</dbReference>
<evidence type="ECO:0000256" key="4">
    <source>
        <dbReference type="ARBA" id="ARBA00022842"/>
    </source>
</evidence>
<feature type="transmembrane region" description="Helical" evidence="5">
    <location>
        <begin position="91"/>
        <end position="113"/>
    </location>
</feature>
<evidence type="ECO:0000259" key="6">
    <source>
        <dbReference type="Pfam" id="PF21383"/>
    </source>
</evidence>
<dbReference type="AlphaFoldDB" id="A0A7R9A7U5"/>
<protein>
    <recommendedName>
        <fullName evidence="6">DPAGT1 insertion domain-containing protein</fullName>
    </recommendedName>
</protein>
<proteinExistence type="predicted"/>
<reference evidence="7" key="1">
    <citation type="submission" date="2020-11" db="EMBL/GenBank/DDBJ databases">
        <authorList>
            <person name="Tran Van P."/>
        </authorList>
    </citation>
    <scope>NUCLEOTIDE SEQUENCE</scope>
</reference>
<keyword evidence="5" id="KW-1133">Transmembrane helix</keyword>
<accession>A0A7R9A7U5</accession>
<dbReference type="GO" id="GO:0012505">
    <property type="term" value="C:endomembrane system"/>
    <property type="evidence" value="ECO:0007669"/>
    <property type="project" value="UniProtKB-SubCell"/>
</dbReference>
<dbReference type="PANTHER" id="PTHR10571:SF0">
    <property type="entry name" value="UDP-N-ACETYLGLUCOSAMINE--DOLICHYL-PHOSPHATE N-ACETYLGLUCOSAMINEPHOSPHOTRANSFERASE"/>
    <property type="match status" value="1"/>
</dbReference>
<dbReference type="GO" id="GO:0016020">
    <property type="term" value="C:membrane"/>
    <property type="evidence" value="ECO:0007669"/>
    <property type="project" value="TreeGrafter"/>
</dbReference>
<evidence type="ECO:0000256" key="3">
    <source>
        <dbReference type="ARBA" id="ARBA00022723"/>
    </source>
</evidence>
<dbReference type="GO" id="GO:0046872">
    <property type="term" value="F:metal ion binding"/>
    <property type="evidence" value="ECO:0007669"/>
    <property type="project" value="UniProtKB-KW"/>
</dbReference>
<organism evidence="7">
    <name type="scientific">Darwinula stevensoni</name>
    <dbReference type="NCBI Taxonomy" id="69355"/>
    <lineage>
        <taxon>Eukaryota</taxon>
        <taxon>Metazoa</taxon>
        <taxon>Ecdysozoa</taxon>
        <taxon>Arthropoda</taxon>
        <taxon>Crustacea</taxon>
        <taxon>Oligostraca</taxon>
        <taxon>Ostracoda</taxon>
        <taxon>Podocopa</taxon>
        <taxon>Podocopida</taxon>
        <taxon>Darwinulocopina</taxon>
        <taxon>Darwinuloidea</taxon>
        <taxon>Darwinulidae</taxon>
        <taxon>Darwinula</taxon>
    </lineage>
</organism>
<evidence type="ECO:0000256" key="1">
    <source>
        <dbReference type="ARBA" id="ARBA00004127"/>
    </source>
</evidence>
<sequence length="120" mass="13816">MFLNQLENILMNLSCQTRYDKKLDKVHMSKVQFRPSSLNPLGRLIILVFRHLGILHVTEGLGEGKDMWEVNNFTLINFVLRFLGPLHESTLVTILLAIQVACSVIAFIIRYPLAQLFYDV</sequence>
<keyword evidence="4" id="KW-0460">Magnesium</keyword>
<keyword evidence="2" id="KW-0328">Glycosyltransferase</keyword>